<keyword evidence="14" id="KW-1185">Reference proteome</keyword>
<evidence type="ECO:0000256" key="5">
    <source>
        <dbReference type="ARBA" id="ARBA00022741"/>
    </source>
</evidence>
<evidence type="ECO:0000256" key="11">
    <source>
        <dbReference type="SAM" id="SignalP"/>
    </source>
</evidence>
<evidence type="ECO:0000256" key="3">
    <source>
        <dbReference type="ARBA" id="ARBA00022692"/>
    </source>
</evidence>
<proteinExistence type="predicted"/>
<dbReference type="EMBL" id="BAABME010002158">
    <property type="protein sequence ID" value="GAA0153335.1"/>
    <property type="molecule type" value="Genomic_DNA"/>
</dbReference>
<feature type="region of interest" description="Disordered" evidence="9">
    <location>
        <begin position="245"/>
        <end position="271"/>
    </location>
</feature>
<dbReference type="Gene3D" id="1.10.510.10">
    <property type="entry name" value="Transferase(Phosphotransferase) domain 1"/>
    <property type="match status" value="1"/>
</dbReference>
<sequence>MLMGRHAASSVRRAPSPPALSALLLALVAFLFSHAAVSSVALDNATTALLKFKSSLTNSDELTNWKSSTNPCTGNWVGVICSGDQVWGLQLENMHLSGQIDVDSLTALPMLRSLSFMDNDFQGPMPDWKKLVALKSLYVSNNHFSGELPANTFEGMNYLKKVHMANNDFKGPIPSSLSTPRLLELRIEHNQFTGLIPDLREGMTTFNVSNNQLEGPIPPSVAKLDPSSFSGNKALCGNPVGAGCGSEPDQDIAGSPPSDSSTSPPPPPKSKTSTLKIVLMVVAILVAMSLIIVILLAYLRSRRGIITEGIIAATNYSHKNRDPLLNSQDVEAPPAVVPKKAETAKLSFIREDREKFDLQDLLRASAEVLGSGNFGSSYKAVLMDGHAVVVKRFKQMNNVDKEEFHEHMRRLGRLQHPNLLPLVAYYYRKEEKLLVFDHVHNGSLAGNLHGKHSENKPCLDWPTRLKIVNGVAKGLLHLQSELPSVTVAHGHLKSANVLLDKEYNPLLMDYSLVPVVNLEHVHQLLVSYKSPEYTQTGRVTKKTDVWCLGILILEILTGKIPANYVLGHGAGYDSVLAGWVNSIVNGEDKEVFDPEMGGTEDCKGEMEKLLMIGAECCEEDWQKRLDLTQALEKIEDVKEKEN</sequence>
<feature type="domain" description="Protein kinase" evidence="12">
    <location>
        <begin position="363"/>
        <end position="642"/>
    </location>
</feature>
<evidence type="ECO:0000313" key="14">
    <source>
        <dbReference type="Proteomes" id="UP001454036"/>
    </source>
</evidence>
<dbReference type="GO" id="GO:0005524">
    <property type="term" value="F:ATP binding"/>
    <property type="evidence" value="ECO:0007669"/>
    <property type="project" value="UniProtKB-KW"/>
</dbReference>
<feature type="transmembrane region" description="Helical" evidence="10">
    <location>
        <begin position="277"/>
        <end position="299"/>
    </location>
</feature>
<evidence type="ECO:0000256" key="10">
    <source>
        <dbReference type="SAM" id="Phobius"/>
    </source>
</evidence>
<dbReference type="FunFam" id="3.30.200.20:FF:000307">
    <property type="entry name" value="pollen receptor-like kinase 1"/>
    <property type="match status" value="1"/>
</dbReference>
<accession>A0AAV3PSN7</accession>
<feature type="signal peptide" evidence="11">
    <location>
        <begin position="1"/>
        <end position="35"/>
    </location>
</feature>
<dbReference type="InterPro" id="IPR001245">
    <property type="entry name" value="Ser-Thr/Tyr_kinase_cat_dom"/>
</dbReference>
<dbReference type="Gene3D" id="3.30.200.20">
    <property type="entry name" value="Phosphorylase Kinase, domain 1"/>
    <property type="match status" value="1"/>
</dbReference>
<evidence type="ECO:0000259" key="12">
    <source>
        <dbReference type="PROSITE" id="PS50011"/>
    </source>
</evidence>
<dbReference type="Pfam" id="PF07714">
    <property type="entry name" value="PK_Tyr_Ser-Thr"/>
    <property type="match status" value="1"/>
</dbReference>
<keyword evidence="7 10" id="KW-1133">Transmembrane helix</keyword>
<name>A0AAV3PSN7_LITER</name>
<dbReference type="InterPro" id="IPR001611">
    <property type="entry name" value="Leu-rich_rpt"/>
</dbReference>
<evidence type="ECO:0000256" key="8">
    <source>
        <dbReference type="ARBA" id="ARBA00023136"/>
    </source>
</evidence>
<keyword evidence="6" id="KW-0067">ATP-binding</keyword>
<comment type="caution">
    <text evidence="13">The sequence shown here is derived from an EMBL/GenBank/DDBJ whole genome shotgun (WGS) entry which is preliminary data.</text>
</comment>
<feature type="chain" id="PRO_5043416397" evidence="11">
    <location>
        <begin position="36"/>
        <end position="642"/>
    </location>
</feature>
<dbReference type="PANTHER" id="PTHR48007:SF64">
    <property type="entry name" value="POLLEN RECEPTOR-LIKE KINASE 1"/>
    <property type="match status" value="1"/>
</dbReference>
<dbReference type="Proteomes" id="UP001454036">
    <property type="component" value="Unassembled WGS sequence"/>
</dbReference>
<comment type="subcellular location">
    <subcellularLocation>
        <location evidence="1">Membrane</location>
    </subcellularLocation>
</comment>
<dbReference type="InterPro" id="IPR013210">
    <property type="entry name" value="LRR_N_plant-typ"/>
</dbReference>
<dbReference type="SUPFAM" id="SSF56112">
    <property type="entry name" value="Protein kinase-like (PK-like)"/>
    <property type="match status" value="1"/>
</dbReference>
<evidence type="ECO:0000256" key="2">
    <source>
        <dbReference type="ARBA" id="ARBA00022614"/>
    </source>
</evidence>
<evidence type="ECO:0000256" key="1">
    <source>
        <dbReference type="ARBA" id="ARBA00004370"/>
    </source>
</evidence>
<dbReference type="Gene3D" id="3.80.10.10">
    <property type="entry name" value="Ribonuclease Inhibitor"/>
    <property type="match status" value="2"/>
</dbReference>
<evidence type="ECO:0000313" key="13">
    <source>
        <dbReference type="EMBL" id="GAA0153335.1"/>
    </source>
</evidence>
<dbReference type="InterPro" id="IPR046959">
    <property type="entry name" value="PRK1-6/SRF4-like"/>
</dbReference>
<keyword evidence="4" id="KW-0677">Repeat</keyword>
<evidence type="ECO:0000256" key="4">
    <source>
        <dbReference type="ARBA" id="ARBA00022737"/>
    </source>
</evidence>
<dbReference type="SUPFAM" id="SSF52058">
    <property type="entry name" value="L domain-like"/>
    <property type="match status" value="1"/>
</dbReference>
<dbReference type="Pfam" id="PF08263">
    <property type="entry name" value="LRRNT_2"/>
    <property type="match status" value="1"/>
</dbReference>
<dbReference type="InterPro" id="IPR032675">
    <property type="entry name" value="LRR_dom_sf"/>
</dbReference>
<reference evidence="13 14" key="1">
    <citation type="submission" date="2024-01" db="EMBL/GenBank/DDBJ databases">
        <title>The complete chloroplast genome sequence of Lithospermum erythrorhizon: insights into the phylogenetic relationship among Boraginaceae species and the maternal lineages of purple gromwells.</title>
        <authorList>
            <person name="Okada T."/>
            <person name="Watanabe K."/>
        </authorList>
    </citation>
    <scope>NUCLEOTIDE SEQUENCE [LARGE SCALE GENOMIC DNA]</scope>
</reference>
<keyword evidence="11" id="KW-0732">Signal</keyword>
<dbReference type="InterPro" id="IPR011009">
    <property type="entry name" value="Kinase-like_dom_sf"/>
</dbReference>
<evidence type="ECO:0000256" key="9">
    <source>
        <dbReference type="SAM" id="MobiDB-lite"/>
    </source>
</evidence>
<organism evidence="13 14">
    <name type="scientific">Lithospermum erythrorhizon</name>
    <name type="common">Purple gromwell</name>
    <name type="synonym">Lithospermum officinale var. erythrorhizon</name>
    <dbReference type="NCBI Taxonomy" id="34254"/>
    <lineage>
        <taxon>Eukaryota</taxon>
        <taxon>Viridiplantae</taxon>
        <taxon>Streptophyta</taxon>
        <taxon>Embryophyta</taxon>
        <taxon>Tracheophyta</taxon>
        <taxon>Spermatophyta</taxon>
        <taxon>Magnoliopsida</taxon>
        <taxon>eudicotyledons</taxon>
        <taxon>Gunneridae</taxon>
        <taxon>Pentapetalae</taxon>
        <taxon>asterids</taxon>
        <taxon>lamiids</taxon>
        <taxon>Boraginales</taxon>
        <taxon>Boraginaceae</taxon>
        <taxon>Boraginoideae</taxon>
        <taxon>Lithospermeae</taxon>
        <taxon>Lithospermum</taxon>
    </lineage>
</organism>
<dbReference type="PANTHER" id="PTHR48007">
    <property type="entry name" value="LEUCINE-RICH REPEAT RECEPTOR-LIKE PROTEIN KINASE PXC1"/>
    <property type="match status" value="1"/>
</dbReference>
<dbReference type="AlphaFoldDB" id="A0AAV3PSN7"/>
<protein>
    <submittedName>
        <fullName evidence="13">Transmembrane signal receptor</fullName>
    </submittedName>
</protein>
<dbReference type="Pfam" id="PF00560">
    <property type="entry name" value="LRR_1"/>
    <property type="match status" value="2"/>
</dbReference>
<keyword evidence="13" id="KW-0675">Receptor</keyword>
<evidence type="ECO:0000256" key="6">
    <source>
        <dbReference type="ARBA" id="ARBA00022840"/>
    </source>
</evidence>
<dbReference type="InterPro" id="IPR000719">
    <property type="entry name" value="Prot_kinase_dom"/>
</dbReference>
<keyword evidence="5" id="KW-0547">Nucleotide-binding</keyword>
<evidence type="ECO:0000256" key="7">
    <source>
        <dbReference type="ARBA" id="ARBA00022989"/>
    </source>
</evidence>
<keyword evidence="8 10" id="KW-0472">Membrane</keyword>
<dbReference type="GO" id="GO:0004672">
    <property type="term" value="F:protein kinase activity"/>
    <property type="evidence" value="ECO:0007669"/>
    <property type="project" value="InterPro"/>
</dbReference>
<keyword evidence="3 10" id="KW-0812">Transmembrane</keyword>
<gene>
    <name evidence="13" type="ORF">LIER_11599</name>
</gene>
<dbReference type="GO" id="GO:0016020">
    <property type="term" value="C:membrane"/>
    <property type="evidence" value="ECO:0007669"/>
    <property type="project" value="UniProtKB-SubCell"/>
</dbReference>
<keyword evidence="2" id="KW-0433">Leucine-rich repeat</keyword>
<dbReference type="PROSITE" id="PS50011">
    <property type="entry name" value="PROTEIN_KINASE_DOM"/>
    <property type="match status" value="1"/>
</dbReference>